<dbReference type="PANTHER" id="PTHR31326:SF1">
    <property type="entry name" value="PROTEIN CLT2, CHLOROPLASTIC"/>
    <property type="match status" value="1"/>
</dbReference>
<dbReference type="PANTHER" id="PTHR31326">
    <property type="entry name" value="PROTEIN CLT2, CHLOROPLASTIC"/>
    <property type="match status" value="1"/>
</dbReference>
<protein>
    <recommendedName>
        <fullName evidence="11">EamA domain-containing protein</fullName>
    </recommendedName>
</protein>
<evidence type="ECO:0000256" key="7">
    <source>
        <dbReference type="SAM" id="MobiDB-lite"/>
    </source>
</evidence>
<comment type="subcellular location">
    <subcellularLocation>
        <location evidence="1">Membrane</location>
        <topology evidence="1">Multi-pass membrane protein</topology>
    </subcellularLocation>
</comment>
<dbReference type="Gramene" id="PUZ40176">
    <property type="protein sequence ID" value="PUZ40176"/>
    <property type="gene ID" value="GQ55_9G403800"/>
</dbReference>
<evidence type="ECO:0000256" key="4">
    <source>
        <dbReference type="ARBA" id="ARBA00022692"/>
    </source>
</evidence>
<feature type="transmembrane region" description="Helical" evidence="8">
    <location>
        <begin position="115"/>
        <end position="135"/>
    </location>
</feature>
<evidence type="ECO:0000313" key="10">
    <source>
        <dbReference type="Proteomes" id="UP000244336"/>
    </source>
</evidence>
<evidence type="ECO:0000256" key="6">
    <source>
        <dbReference type="ARBA" id="ARBA00023136"/>
    </source>
</evidence>
<evidence type="ECO:0008006" key="11">
    <source>
        <dbReference type="Google" id="ProtNLM"/>
    </source>
</evidence>
<feature type="transmembrane region" description="Helical" evidence="8">
    <location>
        <begin position="78"/>
        <end position="103"/>
    </location>
</feature>
<gene>
    <name evidence="9" type="ORF">GQ55_9G403800</name>
</gene>
<evidence type="ECO:0000256" key="5">
    <source>
        <dbReference type="ARBA" id="ARBA00022989"/>
    </source>
</evidence>
<dbReference type="GO" id="GO:0016020">
    <property type="term" value="C:membrane"/>
    <property type="evidence" value="ECO:0007669"/>
    <property type="project" value="UniProtKB-SubCell"/>
</dbReference>
<dbReference type="OrthoDB" id="416555at2759"/>
<dbReference type="Pfam" id="PF08627">
    <property type="entry name" value="CRT-like"/>
    <property type="match status" value="1"/>
</dbReference>
<feature type="transmembrane region" description="Helical" evidence="8">
    <location>
        <begin position="225"/>
        <end position="244"/>
    </location>
</feature>
<feature type="transmembrane region" description="Helical" evidence="8">
    <location>
        <begin position="142"/>
        <end position="162"/>
    </location>
</feature>
<accession>A0A2T7CA11</accession>
<evidence type="ECO:0000256" key="8">
    <source>
        <dbReference type="SAM" id="Phobius"/>
    </source>
</evidence>
<feature type="transmembrane region" description="Helical" evidence="8">
    <location>
        <begin position="195"/>
        <end position="213"/>
    </location>
</feature>
<feature type="region of interest" description="Disordered" evidence="7">
    <location>
        <begin position="1"/>
        <end position="24"/>
    </location>
</feature>
<organism evidence="9 10">
    <name type="scientific">Panicum hallii var. hallii</name>
    <dbReference type="NCBI Taxonomy" id="1504633"/>
    <lineage>
        <taxon>Eukaryota</taxon>
        <taxon>Viridiplantae</taxon>
        <taxon>Streptophyta</taxon>
        <taxon>Embryophyta</taxon>
        <taxon>Tracheophyta</taxon>
        <taxon>Spermatophyta</taxon>
        <taxon>Magnoliopsida</taxon>
        <taxon>Liliopsida</taxon>
        <taxon>Poales</taxon>
        <taxon>Poaceae</taxon>
        <taxon>PACMAD clade</taxon>
        <taxon>Panicoideae</taxon>
        <taxon>Panicodae</taxon>
        <taxon>Paniceae</taxon>
        <taxon>Panicinae</taxon>
        <taxon>Panicum</taxon>
        <taxon>Panicum sect. Panicum</taxon>
    </lineage>
</organism>
<comment type="similarity">
    <text evidence="2">Belongs to the CRT-like transporter family.</text>
</comment>
<feature type="transmembrane region" description="Helical" evidence="8">
    <location>
        <begin position="168"/>
        <end position="188"/>
    </location>
</feature>
<feature type="transmembrane region" description="Helical" evidence="8">
    <location>
        <begin position="378"/>
        <end position="398"/>
    </location>
</feature>
<proteinExistence type="inferred from homology"/>
<keyword evidence="10" id="KW-1185">Reference proteome</keyword>
<evidence type="ECO:0000256" key="2">
    <source>
        <dbReference type="ARBA" id="ARBA00006690"/>
    </source>
</evidence>
<feature type="transmembrane region" description="Helical" evidence="8">
    <location>
        <begin position="264"/>
        <end position="285"/>
    </location>
</feature>
<name>A0A2T7CA11_9POAL</name>
<reference evidence="9 10" key="1">
    <citation type="submission" date="2018-04" db="EMBL/GenBank/DDBJ databases">
        <title>WGS assembly of Panicum hallii var. hallii HAL2.</title>
        <authorList>
            <person name="Lovell J."/>
            <person name="Jenkins J."/>
            <person name="Lowry D."/>
            <person name="Mamidi S."/>
            <person name="Sreedasyam A."/>
            <person name="Weng X."/>
            <person name="Barry K."/>
            <person name="Bonette J."/>
            <person name="Campitelli B."/>
            <person name="Daum C."/>
            <person name="Gordon S."/>
            <person name="Gould B."/>
            <person name="Lipzen A."/>
            <person name="MacQueen A."/>
            <person name="Palacio-Mejia J."/>
            <person name="Plott C."/>
            <person name="Shakirov E."/>
            <person name="Shu S."/>
            <person name="Yoshinaga Y."/>
            <person name="Zane M."/>
            <person name="Rokhsar D."/>
            <person name="Grimwood J."/>
            <person name="Schmutz J."/>
            <person name="Juenger T."/>
        </authorList>
    </citation>
    <scope>NUCLEOTIDE SEQUENCE [LARGE SCALE GENOMIC DNA]</scope>
    <source>
        <strain evidence="10">cv. HAL2</strain>
    </source>
</reference>
<keyword evidence="5 8" id="KW-1133">Transmembrane helix</keyword>
<sequence length="409" mass="42866">MPISHLLSPPSLPSLPPPHLRNGAARQCPTPLRAALALPPQRHVGLAAARGDGGTVGSSRARAVGAVRVSAVPGDGGAVAGGTGIAAAAAAMVVFAVMNRVLYKLALVPMKNYPFFLAQFATFGYVLVYFSILFIRFRAGIFMLIGLLEALGVASGMASAAMLPGPSIPVLSQSFLVWQLILSVLILGRKYRTNQILGCMLVTAGVILAVASGANGGPFLSELNFFWPAVMIASAAFQAAASIIKEFVFIDGAKRLEGKRPDIFIVNSFGSGFQALFVFLLLPFLSSSKGITFAELPAYLNRGAACFLNIGGNLKDCHGAPLLPLLYMTVNIAFNTSALNLVKMSTAVVASLTSTLAVPLTIYVLSLPLPYLPEGTNLSTSFIIGVATLVLGLLLYNLPQTSADQVKKD</sequence>
<evidence type="ECO:0000313" key="9">
    <source>
        <dbReference type="EMBL" id="PUZ40176.1"/>
    </source>
</evidence>
<dbReference type="EMBL" id="CM009757">
    <property type="protein sequence ID" value="PUZ40176.1"/>
    <property type="molecule type" value="Genomic_DNA"/>
</dbReference>
<feature type="compositionally biased region" description="Pro residues" evidence="7">
    <location>
        <begin position="10"/>
        <end position="19"/>
    </location>
</feature>
<keyword evidence="3" id="KW-0813">Transport</keyword>
<evidence type="ECO:0000256" key="3">
    <source>
        <dbReference type="ARBA" id="ARBA00022448"/>
    </source>
</evidence>
<keyword evidence="6 8" id="KW-0472">Membrane</keyword>
<feature type="transmembrane region" description="Helical" evidence="8">
    <location>
        <begin position="349"/>
        <end position="372"/>
    </location>
</feature>
<dbReference type="AlphaFoldDB" id="A0A2T7CA11"/>
<dbReference type="Proteomes" id="UP000244336">
    <property type="component" value="Chromosome 9"/>
</dbReference>
<evidence type="ECO:0000256" key="1">
    <source>
        <dbReference type="ARBA" id="ARBA00004141"/>
    </source>
</evidence>
<dbReference type="InterPro" id="IPR013936">
    <property type="entry name" value="CRT-like"/>
</dbReference>
<keyword evidence="4 8" id="KW-0812">Transmembrane</keyword>
<feature type="transmembrane region" description="Helical" evidence="8">
    <location>
        <begin position="322"/>
        <end position="342"/>
    </location>
</feature>